<reference evidence="1 2" key="1">
    <citation type="submission" date="2016-10" db="EMBL/GenBank/DDBJ databases">
        <authorList>
            <person name="de Groot N.N."/>
        </authorList>
    </citation>
    <scope>NUCLEOTIDE SEQUENCE [LARGE SCALE GENOMIC DNA]</scope>
    <source>
        <strain evidence="1 2">ATCC 29281</strain>
    </source>
</reference>
<protein>
    <submittedName>
        <fullName evidence="1">Uncharacterized protein</fullName>
    </submittedName>
</protein>
<dbReference type="Proteomes" id="UP000187280">
    <property type="component" value="Unassembled WGS sequence"/>
</dbReference>
<dbReference type="EMBL" id="FNQS01000003">
    <property type="protein sequence ID" value="SEA28550.1"/>
    <property type="molecule type" value="Genomic_DNA"/>
</dbReference>
<keyword evidence="2" id="KW-1185">Reference proteome</keyword>
<proteinExistence type="predicted"/>
<evidence type="ECO:0000313" key="2">
    <source>
        <dbReference type="Proteomes" id="UP000187280"/>
    </source>
</evidence>
<organism evidence="1 2">
    <name type="scientific">Lonsdalea quercina</name>
    <dbReference type="NCBI Taxonomy" id="71657"/>
    <lineage>
        <taxon>Bacteria</taxon>
        <taxon>Pseudomonadati</taxon>
        <taxon>Pseudomonadota</taxon>
        <taxon>Gammaproteobacteria</taxon>
        <taxon>Enterobacterales</taxon>
        <taxon>Pectobacteriaceae</taxon>
        <taxon>Lonsdalea</taxon>
    </lineage>
</organism>
<evidence type="ECO:0000313" key="1">
    <source>
        <dbReference type="EMBL" id="SEA28550.1"/>
    </source>
</evidence>
<name>A0A1H3ZXZ4_9GAMM</name>
<gene>
    <name evidence="1" type="ORF">SAMN02982996_01357</name>
</gene>
<sequence length="49" mass="5554">MKADIRCCLFRHKQTAGSMRLGQKITLRRKCEKSHNVKQEKGAGSVILP</sequence>
<accession>A0A1H3ZXZ4</accession>
<dbReference type="AlphaFoldDB" id="A0A1H3ZXZ4"/>